<evidence type="ECO:0000256" key="2">
    <source>
        <dbReference type="ARBA" id="ARBA00022771"/>
    </source>
</evidence>
<dbReference type="VEuPathDB" id="VectorBase:LDEU001296"/>
<dbReference type="AlphaFoldDB" id="A0A443ST90"/>
<evidence type="ECO:0000259" key="8">
    <source>
        <dbReference type="PROSITE" id="PS50016"/>
    </source>
</evidence>
<evidence type="ECO:0000313" key="10">
    <source>
        <dbReference type="Proteomes" id="UP000288716"/>
    </source>
</evidence>
<name>A0A443ST90_9ACAR</name>
<reference evidence="9 10" key="1">
    <citation type="journal article" date="2018" name="Gigascience">
        <title>Genomes of trombidid mites reveal novel predicted allergens and laterally-transferred genes associated with secondary metabolism.</title>
        <authorList>
            <person name="Dong X."/>
            <person name="Chaisiri K."/>
            <person name="Xia D."/>
            <person name="Armstrong S.D."/>
            <person name="Fang Y."/>
            <person name="Donnelly M.J."/>
            <person name="Kadowaki T."/>
            <person name="McGarry J.W."/>
            <person name="Darby A.C."/>
            <person name="Makepeace B.L."/>
        </authorList>
    </citation>
    <scope>NUCLEOTIDE SEQUENCE [LARGE SCALE GENOMIC DNA]</scope>
    <source>
        <strain evidence="9">UoL-UT</strain>
    </source>
</reference>
<accession>A0A443ST90</accession>
<dbReference type="EMBL" id="NCKV01000392">
    <property type="protein sequence ID" value="RWS30745.1"/>
    <property type="molecule type" value="Genomic_DNA"/>
</dbReference>
<dbReference type="PROSITE" id="PS50014">
    <property type="entry name" value="BROMODOMAIN_2"/>
    <property type="match status" value="1"/>
</dbReference>
<dbReference type="SUPFAM" id="SSF47370">
    <property type="entry name" value="Bromodomain"/>
    <property type="match status" value="1"/>
</dbReference>
<dbReference type="Proteomes" id="UP000288716">
    <property type="component" value="Unassembled WGS sequence"/>
</dbReference>
<protein>
    <submittedName>
        <fullName evidence="9">Fetal alzheimer antigen: falz-like protein</fullName>
    </submittedName>
</protein>
<dbReference type="GO" id="GO:0008270">
    <property type="term" value="F:zinc ion binding"/>
    <property type="evidence" value="ECO:0007669"/>
    <property type="project" value="UniProtKB-KW"/>
</dbReference>
<dbReference type="PRINTS" id="PR00503">
    <property type="entry name" value="BROMODOMAIN"/>
</dbReference>
<keyword evidence="1" id="KW-0479">Metal-binding</keyword>
<organism evidence="9 10">
    <name type="scientific">Leptotrombidium deliense</name>
    <dbReference type="NCBI Taxonomy" id="299467"/>
    <lineage>
        <taxon>Eukaryota</taxon>
        <taxon>Metazoa</taxon>
        <taxon>Ecdysozoa</taxon>
        <taxon>Arthropoda</taxon>
        <taxon>Chelicerata</taxon>
        <taxon>Arachnida</taxon>
        <taxon>Acari</taxon>
        <taxon>Acariformes</taxon>
        <taxon>Trombidiformes</taxon>
        <taxon>Prostigmata</taxon>
        <taxon>Anystina</taxon>
        <taxon>Parasitengona</taxon>
        <taxon>Trombiculoidea</taxon>
        <taxon>Trombiculidae</taxon>
        <taxon>Leptotrombidium</taxon>
    </lineage>
</organism>
<evidence type="ECO:0000313" key="9">
    <source>
        <dbReference type="EMBL" id="RWS30745.1"/>
    </source>
</evidence>
<dbReference type="InterPro" id="IPR019786">
    <property type="entry name" value="Zinc_finger_PHD-type_CS"/>
</dbReference>
<feature type="domain" description="PHD-type" evidence="8">
    <location>
        <begin position="30"/>
        <end position="82"/>
    </location>
</feature>
<proteinExistence type="predicted"/>
<dbReference type="PROSITE" id="PS50016">
    <property type="entry name" value="ZF_PHD_2"/>
    <property type="match status" value="1"/>
</dbReference>
<dbReference type="GO" id="GO:0006357">
    <property type="term" value="P:regulation of transcription by RNA polymerase II"/>
    <property type="evidence" value="ECO:0007669"/>
    <property type="project" value="InterPro"/>
</dbReference>
<dbReference type="InterPro" id="IPR013083">
    <property type="entry name" value="Znf_RING/FYVE/PHD"/>
</dbReference>
<keyword evidence="2 6" id="KW-0863">Zinc-finger</keyword>
<evidence type="ECO:0000256" key="1">
    <source>
        <dbReference type="ARBA" id="ARBA00022723"/>
    </source>
</evidence>
<dbReference type="Pfam" id="PF00628">
    <property type="entry name" value="PHD"/>
    <property type="match status" value="1"/>
</dbReference>
<evidence type="ECO:0000256" key="6">
    <source>
        <dbReference type="PROSITE-ProRule" id="PRU00146"/>
    </source>
</evidence>
<evidence type="ECO:0000256" key="4">
    <source>
        <dbReference type="ARBA" id="ARBA00023117"/>
    </source>
</evidence>
<keyword evidence="4 5" id="KW-0103">Bromodomain</keyword>
<dbReference type="InterPro" id="IPR011011">
    <property type="entry name" value="Znf_FYVE_PHD"/>
</dbReference>
<dbReference type="GO" id="GO:0016589">
    <property type="term" value="C:NURF complex"/>
    <property type="evidence" value="ECO:0007669"/>
    <property type="project" value="InterPro"/>
</dbReference>
<dbReference type="SMART" id="SM00297">
    <property type="entry name" value="BROMO"/>
    <property type="match status" value="1"/>
</dbReference>
<dbReference type="Gene3D" id="1.20.920.10">
    <property type="entry name" value="Bromodomain-like"/>
    <property type="match status" value="1"/>
</dbReference>
<dbReference type="Gene3D" id="3.30.40.10">
    <property type="entry name" value="Zinc/RING finger domain, C3HC4 (zinc finger)"/>
    <property type="match status" value="1"/>
</dbReference>
<dbReference type="OrthoDB" id="6501837at2759"/>
<evidence type="ECO:0000256" key="3">
    <source>
        <dbReference type="ARBA" id="ARBA00022833"/>
    </source>
</evidence>
<keyword evidence="3" id="KW-0862">Zinc</keyword>
<dbReference type="STRING" id="299467.A0A443ST90"/>
<dbReference type="InterPro" id="IPR036427">
    <property type="entry name" value="Bromodomain-like_sf"/>
</dbReference>
<keyword evidence="10" id="KW-1185">Reference proteome</keyword>
<dbReference type="PROSITE" id="PS01359">
    <property type="entry name" value="ZF_PHD_1"/>
    <property type="match status" value="1"/>
</dbReference>
<dbReference type="PANTHER" id="PTHR45975">
    <property type="entry name" value="NUCLEOSOME-REMODELING FACTOR SUBUNIT BPTF"/>
    <property type="match status" value="1"/>
</dbReference>
<dbReference type="InterPro" id="IPR038028">
    <property type="entry name" value="BPTF"/>
</dbReference>
<dbReference type="InterPro" id="IPR019787">
    <property type="entry name" value="Znf_PHD-finger"/>
</dbReference>
<dbReference type="Pfam" id="PF00439">
    <property type="entry name" value="Bromodomain"/>
    <property type="match status" value="1"/>
</dbReference>
<feature type="domain" description="Bromo" evidence="7">
    <location>
        <begin position="110"/>
        <end position="176"/>
    </location>
</feature>
<dbReference type="GO" id="GO:0000978">
    <property type="term" value="F:RNA polymerase II cis-regulatory region sequence-specific DNA binding"/>
    <property type="evidence" value="ECO:0007669"/>
    <property type="project" value="TreeGrafter"/>
</dbReference>
<dbReference type="InterPro" id="IPR001487">
    <property type="entry name" value="Bromodomain"/>
</dbReference>
<dbReference type="InterPro" id="IPR001965">
    <property type="entry name" value="Znf_PHD"/>
</dbReference>
<sequence length="197" mass="23804">MDQFICKQCQLQEKEEEQREQQVHNSVEEESYCICKEKEYDESKFYICCDLCEKWFHGKCVGLLQKEADDLPEYRCPKCDPNSHLNRTNLKPLNEKERKEMFQILQQIKLTTKYSWPFLKPVDRNEVANYYQIIKEPIDLSKIETKTYINLASFVADFSLMFENCFYFNDTKSQVYHCAEQLQQIFIHKIQMFRKLL</sequence>
<comment type="caution">
    <text evidence="9">The sequence shown here is derived from an EMBL/GenBank/DDBJ whole genome shotgun (WGS) entry which is preliminary data.</text>
</comment>
<evidence type="ECO:0000256" key="5">
    <source>
        <dbReference type="PROSITE-ProRule" id="PRU00035"/>
    </source>
</evidence>
<gene>
    <name evidence="9" type="ORF">B4U80_04732</name>
</gene>
<evidence type="ECO:0000259" key="7">
    <source>
        <dbReference type="PROSITE" id="PS50014"/>
    </source>
</evidence>
<dbReference type="SUPFAM" id="SSF57903">
    <property type="entry name" value="FYVE/PHD zinc finger"/>
    <property type="match status" value="1"/>
</dbReference>
<dbReference type="SMART" id="SM00249">
    <property type="entry name" value="PHD"/>
    <property type="match status" value="1"/>
</dbReference>
<dbReference type="PANTHER" id="PTHR45975:SF2">
    <property type="entry name" value="NUCLEOSOME-REMODELING FACTOR SUBUNIT BPTF"/>
    <property type="match status" value="1"/>
</dbReference>